<accession>A0AA43Q5U1</accession>
<evidence type="ECO:0000313" key="3">
    <source>
        <dbReference type="Proteomes" id="UP001160519"/>
    </source>
</evidence>
<proteinExistence type="predicted"/>
<keyword evidence="3" id="KW-1185">Reference proteome</keyword>
<protein>
    <submittedName>
        <fullName evidence="2">Uncharacterized protein</fullName>
    </submittedName>
</protein>
<dbReference type="Proteomes" id="UP001160519">
    <property type="component" value="Unassembled WGS sequence"/>
</dbReference>
<dbReference type="AlphaFoldDB" id="A0AA43Q5U1"/>
<name>A0AA43Q5U1_9GAMM</name>
<keyword evidence="1" id="KW-0175">Coiled coil</keyword>
<comment type="caution">
    <text evidence="2">The sequence shown here is derived from an EMBL/GenBank/DDBJ whole genome shotgun (WGS) entry which is preliminary data.</text>
</comment>
<sequence length="464" mass="51591">MNFSSIKLPVLSKRPTLTLLFITEVKTFRVDVDKAGVLIGNAGIIAAECPNTARLADCVSSIAANSGPLGRKVWLLYVRLPITLLSLPSMQVEGVDEATLVQALQFELEGLTGQSSLDMQLAYQLLSNQDEMSSYWVSQMSQLHLEDVHKAVKKAGSTLAGLLHPAALPLSLENPERRDWLRMECWPTQLAAIRNHPEHGFSLRLFAFDSRHWQTELERWLTKQGEVEHSETLLNNKIELLPDTAFLLHLNNVEPVADWLLVWAIALTQKDRPAAPVLRYQSKINKDLLLMASGGSLALLLCAGHLSWHLYQANQFTAEFSALQQVETSMTALRKTLTDNQNKRDKLKTKIDKLKADSETLPGLIKGLQQRPAKLLEALAKGRPENLLVESIAVDKDEVKISGISLDAVSANELANYLEKQLLTLGWSVIAPAKKNMELFVDGGPWEFEIKLIDLGVDGFSKKP</sequence>
<gene>
    <name evidence="2" type="ORF">PSU93_13955</name>
</gene>
<organism evidence="2 3">
    <name type="scientific">Candidatus Methylobacter titanis</name>
    <dbReference type="NCBI Taxonomy" id="3053457"/>
    <lineage>
        <taxon>Bacteria</taxon>
        <taxon>Pseudomonadati</taxon>
        <taxon>Pseudomonadota</taxon>
        <taxon>Gammaproteobacteria</taxon>
        <taxon>Methylococcales</taxon>
        <taxon>Methylococcaceae</taxon>
        <taxon>Methylobacter</taxon>
    </lineage>
</organism>
<evidence type="ECO:0000256" key="1">
    <source>
        <dbReference type="SAM" id="Coils"/>
    </source>
</evidence>
<feature type="coiled-coil region" evidence="1">
    <location>
        <begin position="330"/>
        <end position="357"/>
    </location>
</feature>
<reference evidence="2" key="1">
    <citation type="submission" date="2023-01" db="EMBL/GenBank/DDBJ databases">
        <title>Biogeochemical cycle of methane in antarctic sediments.</title>
        <authorList>
            <person name="Roldan D.M."/>
            <person name="Menes R.J."/>
        </authorList>
    </citation>
    <scope>NUCLEOTIDE SEQUENCE [LARGE SCALE GENOMIC DNA]</scope>
    <source>
        <strain evidence="2">K-2018 MAG008</strain>
    </source>
</reference>
<evidence type="ECO:0000313" key="2">
    <source>
        <dbReference type="EMBL" id="MDI1232244.1"/>
    </source>
</evidence>
<dbReference type="EMBL" id="JAQSDF010000069">
    <property type="protein sequence ID" value="MDI1232244.1"/>
    <property type="molecule type" value="Genomic_DNA"/>
</dbReference>